<accession>A0ABT2H8W3</accession>
<sequence length="87" mass="10061">MLKQSKDDGYPITDKELAHAERLHRAVSKDQHPRLNPFDKGRIHAATLMLALIQHRPYEKAEDTVSHYLSWLSHWSHKDRAAPAKAK</sequence>
<evidence type="ECO:0000313" key="2">
    <source>
        <dbReference type="Proteomes" id="UP001165586"/>
    </source>
</evidence>
<gene>
    <name evidence="1" type="ORF">N1032_21905</name>
</gene>
<dbReference type="EMBL" id="JANLCJ010000021">
    <property type="protein sequence ID" value="MCS5736395.1"/>
    <property type="molecule type" value="Genomic_DNA"/>
</dbReference>
<proteinExistence type="predicted"/>
<dbReference type="Proteomes" id="UP001165586">
    <property type="component" value="Unassembled WGS sequence"/>
</dbReference>
<name>A0ABT2H8W3_9MICO</name>
<organism evidence="1 2">
    <name type="scientific">Herbiconiux daphne</name>
    <dbReference type="NCBI Taxonomy" id="2970914"/>
    <lineage>
        <taxon>Bacteria</taxon>
        <taxon>Bacillati</taxon>
        <taxon>Actinomycetota</taxon>
        <taxon>Actinomycetes</taxon>
        <taxon>Micrococcales</taxon>
        <taxon>Microbacteriaceae</taxon>
        <taxon>Herbiconiux</taxon>
    </lineage>
</organism>
<keyword evidence="2" id="KW-1185">Reference proteome</keyword>
<comment type="caution">
    <text evidence="1">The sequence shown here is derived from an EMBL/GenBank/DDBJ whole genome shotgun (WGS) entry which is preliminary data.</text>
</comment>
<dbReference type="RefSeq" id="WP_259542304.1">
    <property type="nucleotide sequence ID" value="NZ_JANLCJ010000021.1"/>
</dbReference>
<protein>
    <submittedName>
        <fullName evidence="1">Uncharacterized protein</fullName>
    </submittedName>
</protein>
<reference evidence="1" key="1">
    <citation type="submission" date="2022-08" db="EMBL/GenBank/DDBJ databases">
        <authorList>
            <person name="Deng Y."/>
            <person name="Han X.-F."/>
            <person name="Zhang Y.-Q."/>
        </authorList>
    </citation>
    <scope>NUCLEOTIDE SEQUENCE</scope>
    <source>
        <strain evidence="1">CPCC 203386</strain>
    </source>
</reference>
<evidence type="ECO:0000313" key="1">
    <source>
        <dbReference type="EMBL" id="MCS5736395.1"/>
    </source>
</evidence>